<dbReference type="AlphaFoldDB" id="A0A497F0R1"/>
<name>A0A497F0R1_9CREN</name>
<accession>A0A497F0R1</accession>
<dbReference type="PANTHER" id="PTHR37460">
    <property type="entry name" value="ENDONUCLEASE III"/>
    <property type="match status" value="1"/>
</dbReference>
<dbReference type="Proteomes" id="UP000272051">
    <property type="component" value="Unassembled WGS sequence"/>
</dbReference>
<dbReference type="PANTHER" id="PTHR37460:SF1">
    <property type="entry name" value="ENDONUCLEASE III"/>
    <property type="match status" value="1"/>
</dbReference>
<evidence type="ECO:0000313" key="2">
    <source>
        <dbReference type="Proteomes" id="UP000272051"/>
    </source>
</evidence>
<comment type="caution">
    <text evidence="1">The sequence shown here is derived from an EMBL/GenBank/DDBJ whole genome shotgun (WGS) entry which is preliminary data.</text>
</comment>
<evidence type="ECO:0000313" key="1">
    <source>
        <dbReference type="EMBL" id="RLE53194.1"/>
    </source>
</evidence>
<sequence length="154" mass="16976">MNMDIGKVPGTYVLILEVKSPLIKDVGVLGELYFKPGVYAYAGSALGPGGLLGRISRHVNKSKRVKWHIDYLTTDGRVDVKAIVYTETYLKHECCLAKNLAEYGEVVKGFGSTDCKQGCIGHLVYFGEQDARSVVKITCDVFTLCELNPSVLWL</sequence>
<gene>
    <name evidence="1" type="ORF">DRJ33_01650</name>
</gene>
<organism evidence="1 2">
    <name type="scientific">Thermoproteota archaeon</name>
    <dbReference type="NCBI Taxonomy" id="2056631"/>
    <lineage>
        <taxon>Archaea</taxon>
        <taxon>Thermoproteota</taxon>
    </lineage>
</organism>
<proteinExistence type="predicted"/>
<protein>
    <submittedName>
        <fullName evidence="1">GIY-YIG nuclease family protein</fullName>
    </submittedName>
</protein>
<dbReference type="InterPro" id="IPR002837">
    <property type="entry name" value="DUF123"/>
</dbReference>
<dbReference type="CDD" id="cd10441">
    <property type="entry name" value="GIY-YIG_COG1833"/>
    <property type="match status" value="1"/>
</dbReference>
<reference evidence="1 2" key="1">
    <citation type="submission" date="2018-06" db="EMBL/GenBank/DDBJ databases">
        <title>Extensive metabolic versatility and redundancy in microbially diverse, dynamic hydrothermal sediments.</title>
        <authorList>
            <person name="Dombrowski N."/>
            <person name="Teske A."/>
            <person name="Baker B.J."/>
        </authorList>
    </citation>
    <scope>NUCLEOTIDE SEQUENCE [LARGE SCALE GENOMIC DNA]</scope>
    <source>
        <strain evidence="1">B34_G17</strain>
    </source>
</reference>
<dbReference type="Pfam" id="PF01986">
    <property type="entry name" value="DUF123"/>
    <property type="match status" value="1"/>
</dbReference>
<dbReference type="EMBL" id="QMQX01000018">
    <property type="protein sequence ID" value="RLE53194.1"/>
    <property type="molecule type" value="Genomic_DNA"/>
</dbReference>